<dbReference type="OrthoDB" id="201595at2759"/>
<dbReference type="AlphaFoldDB" id="A0A8S0Z6Q5"/>
<organism evidence="1 2">
    <name type="scientific">Arctia plantaginis</name>
    <name type="common">Wood tiger moth</name>
    <name type="synonym">Phalaena plantaginis</name>
    <dbReference type="NCBI Taxonomy" id="874455"/>
    <lineage>
        <taxon>Eukaryota</taxon>
        <taxon>Metazoa</taxon>
        <taxon>Ecdysozoa</taxon>
        <taxon>Arthropoda</taxon>
        <taxon>Hexapoda</taxon>
        <taxon>Insecta</taxon>
        <taxon>Pterygota</taxon>
        <taxon>Neoptera</taxon>
        <taxon>Endopterygota</taxon>
        <taxon>Lepidoptera</taxon>
        <taxon>Glossata</taxon>
        <taxon>Ditrysia</taxon>
        <taxon>Noctuoidea</taxon>
        <taxon>Erebidae</taxon>
        <taxon>Arctiinae</taxon>
        <taxon>Arctia</taxon>
    </lineage>
</organism>
<dbReference type="Proteomes" id="UP000494256">
    <property type="component" value="Unassembled WGS sequence"/>
</dbReference>
<accession>A0A8S0Z6Q5</accession>
<proteinExistence type="predicted"/>
<evidence type="ECO:0000313" key="1">
    <source>
        <dbReference type="EMBL" id="CAB3228459.1"/>
    </source>
</evidence>
<comment type="caution">
    <text evidence="1">The sequence shown here is derived from an EMBL/GenBank/DDBJ whole genome shotgun (WGS) entry which is preliminary data.</text>
</comment>
<name>A0A8S0Z6Q5_ARCPL</name>
<reference evidence="1 2" key="1">
    <citation type="submission" date="2020-04" db="EMBL/GenBank/DDBJ databases">
        <authorList>
            <person name="Wallbank WR R."/>
            <person name="Pardo Diaz C."/>
            <person name="Kozak K."/>
            <person name="Martin S."/>
            <person name="Jiggins C."/>
            <person name="Moest M."/>
            <person name="Warren A I."/>
            <person name="Byers J.R.P. K."/>
            <person name="Montejo-Kovacevich G."/>
            <person name="Yen C E."/>
        </authorList>
    </citation>
    <scope>NUCLEOTIDE SEQUENCE [LARGE SCALE GENOMIC DNA]</scope>
</reference>
<protein>
    <submittedName>
        <fullName evidence="1">Uncharacterized protein</fullName>
    </submittedName>
</protein>
<evidence type="ECO:0000313" key="2">
    <source>
        <dbReference type="Proteomes" id="UP000494256"/>
    </source>
</evidence>
<sequence length="84" mass="9609">MKSEQFTLQNMSGIRTIDPYFYTYEYYGQSSEIKEEGKNSARCLLDLGMFGCAMSSIQSVKCKSGALLKEESEKIERKLGVLRY</sequence>
<dbReference type="EMBL" id="CADEBD010000282">
    <property type="protein sequence ID" value="CAB3228459.1"/>
    <property type="molecule type" value="Genomic_DNA"/>
</dbReference>
<gene>
    <name evidence="1" type="ORF">APLA_LOCUS3569</name>
</gene>